<dbReference type="InterPro" id="IPR016024">
    <property type="entry name" value="ARM-type_fold"/>
</dbReference>
<protein>
    <submittedName>
        <fullName evidence="2">AAA family ATPase</fullName>
    </submittedName>
</protein>
<name>A0ABS2JGE6_9ACTN</name>
<dbReference type="SUPFAM" id="SSF52540">
    <property type="entry name" value="P-loop containing nucleoside triphosphate hydrolases"/>
    <property type="match status" value="1"/>
</dbReference>
<proteinExistence type="predicted"/>
<dbReference type="InterPro" id="IPR038727">
    <property type="entry name" value="NadR/Ttd14_AAA_dom"/>
</dbReference>
<dbReference type="Pfam" id="PF13521">
    <property type="entry name" value="AAA_28"/>
    <property type="match status" value="1"/>
</dbReference>
<dbReference type="InterPro" id="IPR011989">
    <property type="entry name" value="ARM-like"/>
</dbReference>
<dbReference type="SUPFAM" id="SSF48371">
    <property type="entry name" value="ARM repeat"/>
    <property type="match status" value="1"/>
</dbReference>
<accession>A0ABS2JGE6</accession>
<feature type="domain" description="NadR/Ttd14 AAA" evidence="1">
    <location>
        <begin position="2"/>
        <end position="97"/>
    </location>
</feature>
<dbReference type="EMBL" id="JAFEUO010000007">
    <property type="protein sequence ID" value="MBM7085590.1"/>
    <property type="molecule type" value="Genomic_DNA"/>
</dbReference>
<evidence type="ECO:0000259" key="1">
    <source>
        <dbReference type="Pfam" id="PF13521"/>
    </source>
</evidence>
<keyword evidence="3" id="KW-1185">Reference proteome</keyword>
<comment type="caution">
    <text evidence="2">The sequence shown here is derived from an EMBL/GenBank/DDBJ whole genome shotgun (WGS) entry which is preliminary data.</text>
</comment>
<dbReference type="Gene3D" id="3.40.50.300">
    <property type="entry name" value="P-loop containing nucleotide triphosphate hydrolases"/>
    <property type="match status" value="1"/>
</dbReference>
<reference evidence="2 3" key="1">
    <citation type="submission" date="2021-02" db="EMBL/GenBank/DDBJ databases">
        <authorList>
            <person name="Lee D.-H."/>
        </authorList>
    </citation>
    <scope>NUCLEOTIDE SEQUENCE [LARGE SCALE GENOMIC DNA]</scope>
    <source>
        <strain evidence="2 3">MMS20-R2-29</strain>
    </source>
</reference>
<sequence>MRVAISGTHGIGKTALVDALCAHLPGHVMVDEPYYLLEEQGYEFDFPPSPQDYRAMLACSVRSMRSPSPSKVVFDRTPLDYLAYLAANGADPAQEADVSTLRPAFATLDLLVIAVITPESERILPAGDSRRPETSIGGHRCGSDRIQGRRAMVRVMRAGRRGGIVGVVREDGRVFDGIDDIDWVRLGHAYGSAGDVPGLLRALRSPDEEERHAAFGGLYASIFHQGTRYEASAYAVPFLLELLADPATPDRELVLYLVTVLAVGHDARWLPQGVPVVELRRAADGGRELLAAKPSPWHGDDETGKEYVEYAYVESLDEADQRRLWAYIELAVYEAVRAGVPLFRELLTDADPGLRVGAAYALAWFPQDAAGSIPALVAAAGVAGEVDEGEAATALVAAGLLGAAPDVGLLADPRPVIRWAAAIGRAWVLGVDADEATVDELLAWTAAAEPGTRPATGGVEVPFLGGDLNGYAGLSLRLLGPRHTGRAFDALLDRLTVAVGEQALPVAAEALRLAFPDGRLPAGVARAALTSRQRRLVEVLARSPGAWLIDGVSFGNFASLVGDYGLPRSREAMLAYLDTPCGLTPGGPPASPAGSGCAVSSG</sequence>
<dbReference type="InterPro" id="IPR027417">
    <property type="entry name" value="P-loop_NTPase"/>
</dbReference>
<evidence type="ECO:0000313" key="2">
    <source>
        <dbReference type="EMBL" id="MBM7085590.1"/>
    </source>
</evidence>
<gene>
    <name evidence="2" type="ORF">JQN84_24000</name>
</gene>
<dbReference type="Gene3D" id="1.25.10.10">
    <property type="entry name" value="Leucine-rich Repeat Variant"/>
    <property type="match status" value="1"/>
</dbReference>
<organism evidence="2 3">
    <name type="scientific">Micromonospora humidisoli</name>
    <dbReference type="NCBI Taxonomy" id="2807622"/>
    <lineage>
        <taxon>Bacteria</taxon>
        <taxon>Bacillati</taxon>
        <taxon>Actinomycetota</taxon>
        <taxon>Actinomycetes</taxon>
        <taxon>Micromonosporales</taxon>
        <taxon>Micromonosporaceae</taxon>
        <taxon>Micromonospora</taxon>
    </lineage>
</organism>
<dbReference type="Proteomes" id="UP000809587">
    <property type="component" value="Unassembled WGS sequence"/>
</dbReference>
<evidence type="ECO:0000313" key="3">
    <source>
        <dbReference type="Proteomes" id="UP000809587"/>
    </source>
</evidence>